<evidence type="ECO:0000313" key="4">
    <source>
        <dbReference type="EMBL" id="JAN95407.1"/>
    </source>
</evidence>
<feature type="domain" description="RNase H type-1" evidence="3">
    <location>
        <begin position="1072"/>
        <end position="1190"/>
    </location>
</feature>
<evidence type="ECO:0000256" key="1">
    <source>
        <dbReference type="SAM" id="MobiDB-lite"/>
    </source>
</evidence>
<dbReference type="SUPFAM" id="SSF56219">
    <property type="entry name" value="DNase I-like"/>
    <property type="match status" value="1"/>
</dbReference>
<feature type="compositionally biased region" description="Polar residues" evidence="1">
    <location>
        <begin position="92"/>
        <end position="102"/>
    </location>
</feature>
<name>A0A0P6IUH0_AEDAE</name>
<dbReference type="PROSITE" id="PS50878">
    <property type="entry name" value="RT_POL"/>
    <property type="match status" value="1"/>
</dbReference>
<organism evidence="4">
    <name type="scientific">Aedes aegypti</name>
    <name type="common">Yellowfever mosquito</name>
    <name type="synonym">Culex aegypti</name>
    <dbReference type="NCBI Taxonomy" id="7159"/>
    <lineage>
        <taxon>Eukaryota</taxon>
        <taxon>Metazoa</taxon>
        <taxon>Ecdysozoa</taxon>
        <taxon>Arthropoda</taxon>
        <taxon>Hexapoda</taxon>
        <taxon>Insecta</taxon>
        <taxon>Pterygota</taxon>
        <taxon>Neoptera</taxon>
        <taxon>Endopterygota</taxon>
        <taxon>Diptera</taxon>
        <taxon>Nematocera</taxon>
        <taxon>Culicoidea</taxon>
        <taxon>Culicidae</taxon>
        <taxon>Culicinae</taxon>
        <taxon>Aedini</taxon>
        <taxon>Aedes</taxon>
        <taxon>Stegomyia</taxon>
    </lineage>
</organism>
<dbReference type="GO" id="GO:0071897">
    <property type="term" value="P:DNA biosynthetic process"/>
    <property type="evidence" value="ECO:0007669"/>
    <property type="project" value="UniProtKB-ARBA"/>
</dbReference>
<dbReference type="CDD" id="cd01650">
    <property type="entry name" value="RT_nLTR_like"/>
    <property type="match status" value="1"/>
</dbReference>
<dbReference type="GO" id="GO:0003676">
    <property type="term" value="F:nucleic acid binding"/>
    <property type="evidence" value="ECO:0007669"/>
    <property type="project" value="InterPro"/>
</dbReference>
<dbReference type="VEuPathDB" id="VectorBase:AAEL026431"/>
<dbReference type="InterPro" id="IPR043502">
    <property type="entry name" value="DNA/RNA_pol_sf"/>
</dbReference>
<dbReference type="CDD" id="cd09276">
    <property type="entry name" value="Rnase_HI_RT_non_LTR"/>
    <property type="match status" value="1"/>
</dbReference>
<dbReference type="Gene3D" id="3.30.70.270">
    <property type="match status" value="1"/>
</dbReference>
<feature type="region of interest" description="Disordered" evidence="1">
    <location>
        <begin position="74"/>
        <end position="109"/>
    </location>
</feature>
<dbReference type="InterPro" id="IPR036691">
    <property type="entry name" value="Endo/exonu/phosph_ase_sf"/>
</dbReference>
<proteinExistence type="evidence at transcript level"/>
<sequence length="1331" mass="147791">HRTGSIRLVTSPSLMPVQTRQSSKNLPLEVLSNSESYDRLMASRFSVGWSNLPSCSTSDNIPIHVRCGKTVDGKGTDKGCSSYPPSDDAGSKNESNNSNHDTYVSPAGSGNNSLLNSSTKFPVPTLAAPIKFCLQWNLNGYWNNLASLELFTHNSNPWVLALQEVNRVSKPAMDRSLGGKYSWVIKGGKNVRHSVAIGIFNQIPFDNLDIQSDLPIVGVRLKGQLKITIINCYLPCGALPGIRGKLLEVINNTPEPRILLGDLNAHHPVWGGERTDPRGTGILRTFEETDMFPLNDGSMTFFNGNFKSAIDITAVSRSIMSIFQWQVGTDLYGSDHFPVQITAFATAPAITRRPKWLYEKANWEEYNTKIDELLQCSNPSSISDFTKIIDSAATATIPKSSSRPGRKALRWWSDETRQAIKKRRKALRKVKRLPLNHPEREKALKSYRAANIECRSIIRRAKRNTWEEFLDSINSDQPAAELWGKINALSGKRKRTPISLDVNGSTISDPQDVAEELGQYFASLVAFDQYRPSFRNRICRQNATLDAFAIPIDTKKSPINQPFMAKELSFALASCQGKSAGPDGVGYPLIKGLSPVGKIRLLQLINNLWDSQTFPNEWRESLVVPIPKNSIQARDASKYRPISLTSCLSKVTEKMVNRRLKEKLEADGRLGFWQHAFRSGYGTGTYFSALGHLLQEAHSSGQHVDMISLDISKAFNRTWTPLVLQQLLEWGFTGNILAFCRNFLIGRSFRVVIGNQSSRAFPEETGVPQGSVLAVTLFLVAMNGVFRNLPPNVYIYVYADDILIVAVGYTPRATRVKAQAAVSAVNKWASSVGFTMSASKCMRGHICKFRHKLHGPAIKIDGQSIPNKKTVKVLGVRIDRNLSFTEHFQEVKANIKTRINLIRTISRPHRSNNRAIRFRVAQAVIDSRLLYGLELTCMAKEKLVSTLAPVFNGYVRTISGLLPSTPALSACAEAGILPFHLRVDSTICRMAAAEASKTSGNERTFIIKQADQILRAFARTNLPPVAKVHWLGPTSWLRKEANIENKIQRKFRRGDNSAAMKATLAELLRTKYANYEIRYTDGSLSTHGVGLGVVGPDFAINYSLPTECSVFSAEAAAIFLAISTPSPRPILVLSDSASVITALQAGNSAHPWVQAILADESSEKTFAWIPGHCGITGNNEADHLAGTGYQMPRFTNTVPLKDIKKWIKRIVNNHWSRIWSENTPAQLRKIKGSPDPWEDLASLKDQRVVSRLRTGHVKFAYNFGRGVFQRDCDLCGTHNTVEHVVIRCPKYHFPRETYGIAGSIRDTLGDDPSAMGALLCFIKDAGLYHEI</sequence>
<dbReference type="SUPFAM" id="SSF56672">
    <property type="entry name" value="DNA/RNA polymerases"/>
    <property type="match status" value="1"/>
</dbReference>
<dbReference type="InterPro" id="IPR002156">
    <property type="entry name" value="RNaseH_domain"/>
</dbReference>
<protein>
    <submittedName>
        <fullName evidence="4">Putative i ele4</fullName>
    </submittedName>
</protein>
<dbReference type="PROSITE" id="PS50879">
    <property type="entry name" value="RNASE_H_1"/>
    <property type="match status" value="1"/>
</dbReference>
<dbReference type="Pfam" id="PF14529">
    <property type="entry name" value="Exo_endo_phos_2"/>
    <property type="match status" value="1"/>
</dbReference>
<dbReference type="VEuPathDB" id="VectorBase:AAEL025167"/>
<evidence type="ECO:0000259" key="3">
    <source>
        <dbReference type="PROSITE" id="PS50879"/>
    </source>
</evidence>
<dbReference type="PANTHER" id="PTHR36688:SF2">
    <property type="entry name" value="ENDONUCLEASE_EXONUCLEASE_PHOSPHATASE DOMAIN-CONTAINING PROTEIN"/>
    <property type="match status" value="1"/>
</dbReference>
<dbReference type="GO" id="GO:0042575">
    <property type="term" value="C:DNA polymerase complex"/>
    <property type="evidence" value="ECO:0007669"/>
    <property type="project" value="UniProtKB-ARBA"/>
</dbReference>
<dbReference type="SUPFAM" id="SSF53098">
    <property type="entry name" value="Ribonuclease H-like"/>
    <property type="match status" value="1"/>
</dbReference>
<dbReference type="PANTHER" id="PTHR36688">
    <property type="entry name" value="ENDO/EXONUCLEASE/PHOSPHATASE DOMAIN-CONTAINING PROTEIN"/>
    <property type="match status" value="1"/>
</dbReference>
<accession>A0A0P6IUH0</accession>
<dbReference type="InterPro" id="IPR012337">
    <property type="entry name" value="RNaseH-like_sf"/>
</dbReference>
<dbReference type="InterPro" id="IPR000477">
    <property type="entry name" value="RT_dom"/>
</dbReference>
<dbReference type="Pfam" id="PF00078">
    <property type="entry name" value="RVT_1"/>
    <property type="match status" value="1"/>
</dbReference>
<feature type="non-terminal residue" evidence="4">
    <location>
        <position position="1"/>
    </location>
</feature>
<dbReference type="InterPro" id="IPR052560">
    <property type="entry name" value="RdDP_mobile_element"/>
</dbReference>
<dbReference type="InterPro" id="IPR043128">
    <property type="entry name" value="Rev_trsase/Diguanyl_cyclase"/>
</dbReference>
<feature type="domain" description="Reverse transcriptase" evidence="2">
    <location>
        <begin position="607"/>
        <end position="878"/>
    </location>
</feature>
<dbReference type="InterPro" id="IPR036397">
    <property type="entry name" value="RNaseH_sf"/>
</dbReference>
<dbReference type="Pfam" id="PF00075">
    <property type="entry name" value="RNase_H"/>
    <property type="match status" value="1"/>
</dbReference>
<dbReference type="Gene3D" id="3.60.10.10">
    <property type="entry name" value="Endonuclease/exonuclease/phosphatase"/>
    <property type="match status" value="1"/>
</dbReference>
<dbReference type="Gene3D" id="3.30.420.10">
    <property type="entry name" value="Ribonuclease H-like superfamily/Ribonuclease H"/>
    <property type="match status" value="1"/>
</dbReference>
<dbReference type="GO" id="GO:0004523">
    <property type="term" value="F:RNA-DNA hybrid ribonuclease activity"/>
    <property type="evidence" value="ECO:0007669"/>
    <property type="project" value="InterPro"/>
</dbReference>
<dbReference type="EMBL" id="GDUN01000512">
    <property type="protein sequence ID" value="JAN95407.1"/>
    <property type="molecule type" value="mRNA"/>
</dbReference>
<dbReference type="InterPro" id="IPR005135">
    <property type="entry name" value="Endo/exonuclease/phosphatase"/>
</dbReference>
<evidence type="ECO:0000259" key="2">
    <source>
        <dbReference type="PROSITE" id="PS50878"/>
    </source>
</evidence>
<reference evidence="4" key="1">
    <citation type="journal article" date="2016" name="PLoS ONE">
        <title>A Deep Insight into the Sialome of Male and Female Aedes aegypti Mosquitoes.</title>
        <authorList>
            <person name="Ribeiro J.M."/>
            <person name="Martin-Martin I."/>
            <person name="Arca B."/>
            <person name="Calvo E."/>
        </authorList>
    </citation>
    <scope>NUCLEOTIDE SEQUENCE</scope>
    <source>
        <strain evidence="4">Liverpool</strain>
        <tissue evidence="4">Salivary glands</tissue>
    </source>
</reference>